<dbReference type="SUPFAM" id="SSF103473">
    <property type="entry name" value="MFS general substrate transporter"/>
    <property type="match status" value="1"/>
</dbReference>
<dbReference type="InterPro" id="IPR049680">
    <property type="entry name" value="FLVCR1-2_SLC49-like"/>
</dbReference>
<feature type="transmembrane region" description="Helical" evidence="6">
    <location>
        <begin position="88"/>
        <end position="106"/>
    </location>
</feature>
<dbReference type="EMBL" id="KV407455">
    <property type="protein sequence ID" value="KZF24860.1"/>
    <property type="molecule type" value="Genomic_DNA"/>
</dbReference>
<feature type="transmembrane region" description="Helical" evidence="6">
    <location>
        <begin position="475"/>
        <end position="496"/>
    </location>
</feature>
<feature type="region of interest" description="Disordered" evidence="5">
    <location>
        <begin position="1"/>
        <end position="51"/>
    </location>
</feature>
<dbReference type="Pfam" id="PF07690">
    <property type="entry name" value="MFS_1"/>
    <property type="match status" value="1"/>
</dbReference>
<dbReference type="InterPro" id="IPR011701">
    <property type="entry name" value="MFS"/>
</dbReference>
<feature type="transmembrane region" description="Helical" evidence="6">
    <location>
        <begin position="301"/>
        <end position="326"/>
    </location>
</feature>
<dbReference type="GO" id="GO:0022857">
    <property type="term" value="F:transmembrane transporter activity"/>
    <property type="evidence" value="ECO:0007669"/>
    <property type="project" value="InterPro"/>
</dbReference>
<feature type="transmembrane region" description="Helical" evidence="6">
    <location>
        <begin position="364"/>
        <end position="385"/>
    </location>
</feature>
<evidence type="ECO:0000256" key="1">
    <source>
        <dbReference type="ARBA" id="ARBA00004141"/>
    </source>
</evidence>
<protein>
    <submittedName>
        <fullName evidence="7">MFS general substrate transporter</fullName>
    </submittedName>
</protein>
<keyword evidence="4 6" id="KW-0472">Membrane</keyword>
<dbReference type="InParanoid" id="A0A165IGG7"/>
<evidence type="ECO:0000256" key="2">
    <source>
        <dbReference type="ARBA" id="ARBA00022692"/>
    </source>
</evidence>
<accession>A0A165IGG7</accession>
<keyword evidence="8" id="KW-1185">Reference proteome</keyword>
<feature type="transmembrane region" description="Helical" evidence="6">
    <location>
        <begin position="251"/>
        <end position="269"/>
    </location>
</feature>
<dbReference type="InterPro" id="IPR036259">
    <property type="entry name" value="MFS_trans_sf"/>
</dbReference>
<feature type="transmembrane region" description="Helical" evidence="6">
    <location>
        <begin position="155"/>
        <end position="172"/>
    </location>
</feature>
<comment type="subcellular location">
    <subcellularLocation>
        <location evidence="1">Membrane</location>
        <topology evidence="1">Multi-pass membrane protein</topology>
    </subcellularLocation>
</comment>
<proteinExistence type="predicted"/>
<keyword evidence="3 6" id="KW-1133">Transmembrane helix</keyword>
<dbReference type="PANTHER" id="PTHR10924">
    <property type="entry name" value="MAJOR FACILITATOR SUPERFAMILY PROTEIN-RELATED"/>
    <property type="match status" value="1"/>
</dbReference>
<feature type="compositionally biased region" description="Basic and acidic residues" evidence="5">
    <location>
        <begin position="26"/>
        <end position="42"/>
    </location>
</feature>
<dbReference type="AlphaFoldDB" id="A0A165IGG7"/>
<evidence type="ECO:0000313" key="8">
    <source>
        <dbReference type="Proteomes" id="UP000076632"/>
    </source>
</evidence>
<evidence type="ECO:0000256" key="4">
    <source>
        <dbReference type="ARBA" id="ARBA00023136"/>
    </source>
</evidence>
<dbReference type="RefSeq" id="XP_018190415.1">
    <property type="nucleotide sequence ID" value="XM_018335762.1"/>
</dbReference>
<dbReference type="STRING" id="1328760.A0A165IGG7"/>
<dbReference type="GO" id="GO:0016020">
    <property type="term" value="C:membrane"/>
    <property type="evidence" value="ECO:0007669"/>
    <property type="project" value="UniProtKB-SubCell"/>
</dbReference>
<gene>
    <name evidence="7" type="ORF">L228DRAFT_280161</name>
</gene>
<reference evidence="7 8" key="1">
    <citation type="journal article" date="2016" name="Fungal Biol.">
        <title>The genome of Xylona heveae provides a window into fungal endophytism.</title>
        <authorList>
            <person name="Gazis R."/>
            <person name="Kuo A."/>
            <person name="Riley R."/>
            <person name="LaButti K."/>
            <person name="Lipzen A."/>
            <person name="Lin J."/>
            <person name="Amirebrahimi M."/>
            <person name="Hesse C.N."/>
            <person name="Spatafora J.W."/>
            <person name="Henrissat B."/>
            <person name="Hainaut M."/>
            <person name="Grigoriev I.V."/>
            <person name="Hibbett D.S."/>
        </authorList>
    </citation>
    <scope>NUCLEOTIDE SEQUENCE [LARGE SCALE GENOMIC DNA]</scope>
    <source>
        <strain evidence="7 8">TC161</strain>
    </source>
</reference>
<dbReference type="OrthoDB" id="422206at2759"/>
<name>A0A165IGG7_XYLHT</name>
<evidence type="ECO:0000313" key="7">
    <source>
        <dbReference type="EMBL" id="KZF24860.1"/>
    </source>
</evidence>
<dbReference type="Proteomes" id="UP000076632">
    <property type="component" value="Unassembled WGS sequence"/>
</dbReference>
<keyword evidence="2 6" id="KW-0812">Transmembrane</keyword>
<feature type="transmembrane region" description="Helical" evidence="6">
    <location>
        <begin position="184"/>
        <end position="202"/>
    </location>
</feature>
<sequence length="542" mass="58246">MVTHPWRSPSQEELLPSGSAGIAMHEYAEDSQVAKDRSRIEEQPSDGVEAGASHATINDYGEGTSSGQVTDSSDTPLMPAYRVYRRRWFGLAQLVLLNIIVSWNWLTFSPVSTTSAQFFGVSESAINWLSTAFLFAFCVVSPVVIWTLNKGGPKPAIVTSSIFVLAGNWIRYGGTRASPPRFGVVMFGQVLIGLAQPFVLAAPTRYSDLWFTDRGRISATAIASLANPFGGALGQLVDPFLATKPSDMPNMVLIVAIIASVASLPSFVIPGRPPTPPSASAAQTKMPLRQAIRTVVKAIDFWLLFIPFSIYVGLFNSISSLLNQILSPYGFSETEAGICGALLIIVGLVASAVTSPLIDKYKFFLAAIKLLVPIIAICYLVFIFAPPTRTVAAPYVIASILGASCFSLVPVALEWLVEISHPVSPEFSSTVCWTGGQLLGACFILIEDALRDGSTPQTPGKGREWWPQGNLQRALIFQAVIAAVGVPLALCIGLWGEENSGGFWGMFKGKSVGKRLAVDLHRDSTSGIVRRSSASEEEQVNV</sequence>
<dbReference type="PANTHER" id="PTHR10924:SF6">
    <property type="entry name" value="SOLUTE CARRIER FAMILY 49 MEMBER A3"/>
    <property type="match status" value="1"/>
</dbReference>
<dbReference type="Gene3D" id="1.20.1250.20">
    <property type="entry name" value="MFS general substrate transporter like domains"/>
    <property type="match status" value="2"/>
</dbReference>
<dbReference type="OMA" id="STICWTG"/>
<feature type="transmembrane region" description="Helical" evidence="6">
    <location>
        <begin position="338"/>
        <end position="358"/>
    </location>
</feature>
<evidence type="ECO:0000256" key="6">
    <source>
        <dbReference type="SAM" id="Phobius"/>
    </source>
</evidence>
<evidence type="ECO:0000256" key="3">
    <source>
        <dbReference type="ARBA" id="ARBA00022989"/>
    </source>
</evidence>
<evidence type="ECO:0000256" key="5">
    <source>
        <dbReference type="SAM" id="MobiDB-lite"/>
    </source>
</evidence>
<feature type="transmembrane region" description="Helical" evidence="6">
    <location>
        <begin position="126"/>
        <end position="148"/>
    </location>
</feature>
<organism evidence="7 8">
    <name type="scientific">Xylona heveae (strain CBS 132557 / TC161)</name>
    <dbReference type="NCBI Taxonomy" id="1328760"/>
    <lineage>
        <taxon>Eukaryota</taxon>
        <taxon>Fungi</taxon>
        <taxon>Dikarya</taxon>
        <taxon>Ascomycota</taxon>
        <taxon>Pezizomycotina</taxon>
        <taxon>Xylonomycetes</taxon>
        <taxon>Xylonales</taxon>
        <taxon>Xylonaceae</taxon>
        <taxon>Xylona</taxon>
    </lineage>
</organism>
<dbReference type="GeneID" id="28900899"/>
<feature type="transmembrane region" description="Helical" evidence="6">
    <location>
        <begin position="392"/>
        <end position="413"/>
    </location>
</feature>